<feature type="coiled-coil region" evidence="1">
    <location>
        <begin position="170"/>
        <end position="213"/>
    </location>
</feature>
<sequence>MPGFPKSTELNRRIPKQKFYDNAQLSPAIKRAFVDQIRKITWKNKLSPATINLQPSEGIEELEVFEIQLNSNTINEAILRTIDKSIPYHILYVLEYEGKYQIWIPYKEKSANGSYKTDLYYHTDWQNEDDLKLTINGLTMRELYEGLVRQIAKDAIEKDDSQTSSNLKDSIERSKKKKDLEKKIAKLQAQVRKEKQFNKQVELNGKLKKLKKEYEKL</sequence>
<dbReference type="AlphaFoldDB" id="A0A1Q9YJ76"/>
<evidence type="ECO:0000313" key="3">
    <source>
        <dbReference type="Proteomes" id="UP000186758"/>
    </source>
</evidence>
<evidence type="ECO:0008006" key="4">
    <source>
        <dbReference type="Google" id="ProtNLM"/>
    </source>
</evidence>
<dbReference type="RefSeq" id="WP_075818662.1">
    <property type="nucleotide sequence ID" value="NZ_MPJZ01000068.1"/>
</dbReference>
<comment type="caution">
    <text evidence="2">The sequence shown here is derived from an EMBL/GenBank/DDBJ whole genome shotgun (WGS) entry which is preliminary data.</text>
</comment>
<dbReference type="Proteomes" id="UP000186758">
    <property type="component" value="Unassembled WGS sequence"/>
</dbReference>
<dbReference type="EMBL" id="MPJZ01000068">
    <property type="protein sequence ID" value="OLU44446.1"/>
    <property type="molecule type" value="Genomic_DNA"/>
</dbReference>
<dbReference type="GeneID" id="82202420"/>
<reference evidence="2 3" key="1">
    <citation type="submission" date="2016-11" db="EMBL/GenBank/DDBJ databases">
        <title>Description of two novel members of the family Erysipelotrichaceae: Ileibacterium lipovorans gen. nov., sp. nov. and Dubosiella newyorkensis, gen. nov., sp. nov.</title>
        <authorList>
            <person name="Cox L.M."/>
            <person name="Sohn J."/>
            <person name="Tyrrell K.L."/>
            <person name="Citron D.M."/>
            <person name="Lawson P.A."/>
            <person name="Patel N.B."/>
            <person name="Iizumi T."/>
            <person name="Perez-Perez G.I."/>
            <person name="Goldstein E.J."/>
            <person name="Blaser M.J."/>
        </authorList>
    </citation>
    <scope>NUCLEOTIDE SEQUENCE [LARGE SCALE GENOMIC DNA]</scope>
    <source>
        <strain evidence="2 3">NYU-BL-K8</strain>
    </source>
</reference>
<gene>
    <name evidence="2" type="ORF">BO223_08300</name>
</gene>
<keyword evidence="1" id="KW-0175">Coiled coil</keyword>
<organism evidence="2 3">
    <name type="scientific">Faecalibaculum rodentium</name>
    <dbReference type="NCBI Taxonomy" id="1702221"/>
    <lineage>
        <taxon>Bacteria</taxon>
        <taxon>Bacillati</taxon>
        <taxon>Bacillota</taxon>
        <taxon>Erysipelotrichia</taxon>
        <taxon>Erysipelotrichales</taxon>
        <taxon>Erysipelotrichaceae</taxon>
        <taxon>Faecalibaculum</taxon>
    </lineage>
</organism>
<name>A0A1Q9YJ76_9FIRM</name>
<proteinExistence type="predicted"/>
<dbReference type="Pfam" id="PF14335">
    <property type="entry name" value="DUF4391"/>
    <property type="match status" value="1"/>
</dbReference>
<protein>
    <recommendedName>
        <fullName evidence="4">DUF4391 domain-containing protein</fullName>
    </recommendedName>
</protein>
<dbReference type="InterPro" id="IPR025503">
    <property type="entry name" value="DUF4391"/>
</dbReference>
<accession>A0A1Q9YJ76</accession>
<evidence type="ECO:0000256" key="1">
    <source>
        <dbReference type="SAM" id="Coils"/>
    </source>
</evidence>
<evidence type="ECO:0000313" key="2">
    <source>
        <dbReference type="EMBL" id="OLU44446.1"/>
    </source>
</evidence>